<evidence type="ECO:0000313" key="5">
    <source>
        <dbReference type="EMBL" id="MCA9379587.1"/>
    </source>
</evidence>
<proteinExistence type="predicted"/>
<keyword evidence="5" id="KW-0645">Protease</keyword>
<keyword evidence="3" id="KW-0812">Transmembrane</keyword>
<evidence type="ECO:0000256" key="1">
    <source>
        <dbReference type="PROSITE-ProRule" id="PRU00169"/>
    </source>
</evidence>
<dbReference type="InterPro" id="IPR006626">
    <property type="entry name" value="PbH1"/>
</dbReference>
<dbReference type="Proteomes" id="UP000745577">
    <property type="component" value="Unassembled WGS sequence"/>
</dbReference>
<feature type="transmembrane region" description="Helical" evidence="3">
    <location>
        <begin position="1801"/>
        <end position="1827"/>
    </location>
</feature>
<dbReference type="GO" id="GO:0000160">
    <property type="term" value="P:phosphorelay signal transduction system"/>
    <property type="evidence" value="ECO:0007669"/>
    <property type="project" value="InterPro"/>
</dbReference>
<dbReference type="InterPro" id="IPR026457">
    <property type="entry name" value="CSLREA_Nterm"/>
</dbReference>
<feature type="modified residue" description="4-aspartylphosphate" evidence="1">
    <location>
        <position position="59"/>
    </location>
</feature>
<dbReference type="GO" id="GO:0004180">
    <property type="term" value="F:carboxypeptidase activity"/>
    <property type="evidence" value="ECO:0007669"/>
    <property type="project" value="UniProtKB-KW"/>
</dbReference>
<evidence type="ECO:0000259" key="4">
    <source>
        <dbReference type="PROSITE" id="PS50110"/>
    </source>
</evidence>
<dbReference type="SUPFAM" id="SSF49464">
    <property type="entry name" value="Carboxypeptidase regulatory domain-like"/>
    <property type="match status" value="2"/>
</dbReference>
<keyword evidence="3" id="KW-1133">Transmembrane helix</keyword>
<feature type="transmembrane region" description="Helical" evidence="3">
    <location>
        <begin position="214"/>
        <end position="237"/>
    </location>
</feature>
<keyword evidence="3" id="KW-0472">Membrane</keyword>
<reference evidence="5" key="2">
    <citation type="journal article" date="2021" name="Microbiome">
        <title>Successional dynamics and alternative stable states in a saline activated sludge microbial community over 9 years.</title>
        <authorList>
            <person name="Wang Y."/>
            <person name="Ye J."/>
            <person name="Ju F."/>
            <person name="Liu L."/>
            <person name="Boyd J.A."/>
            <person name="Deng Y."/>
            <person name="Parks D.H."/>
            <person name="Jiang X."/>
            <person name="Yin X."/>
            <person name="Woodcroft B.J."/>
            <person name="Tyson G.W."/>
            <person name="Hugenholtz P."/>
            <person name="Polz M.F."/>
            <person name="Zhang T."/>
        </authorList>
    </citation>
    <scope>NUCLEOTIDE SEQUENCE</scope>
    <source>
        <strain evidence="5">HKST-UBA15</strain>
    </source>
</reference>
<name>A0A955I809_9BACT</name>
<keyword evidence="5" id="KW-0378">Hydrolase</keyword>
<feature type="transmembrane region" description="Helical" evidence="3">
    <location>
        <begin position="175"/>
        <end position="193"/>
    </location>
</feature>
<dbReference type="Gene3D" id="2.160.20.10">
    <property type="entry name" value="Single-stranded right-handed beta-helix, Pectin lyase-like"/>
    <property type="match status" value="1"/>
</dbReference>
<keyword evidence="5" id="KW-0121">Carboxypeptidase</keyword>
<dbReference type="SMART" id="SM00710">
    <property type="entry name" value="PbH1"/>
    <property type="match status" value="9"/>
</dbReference>
<dbReference type="EMBL" id="JAGQLL010000003">
    <property type="protein sequence ID" value="MCA9379587.1"/>
    <property type="molecule type" value="Genomic_DNA"/>
</dbReference>
<sequence length="2077" mass="222807">MSKKIVIIDDNFSIRHSIKAYLTSLAKKYQLDLSVFSTDNGVEGLGYIYITSPDIIVIDTTLPKYSGRAIVEFLSQNPRFQSDKVKIIILQEKLEKDFVVPSNFISINKNKKKSFDDLVKVFSHLFEISDELNNKSFFRGLVGKIYINANKVDLLGKSFRKKRLIPKLLNKLKKFVYSLLTKVMLALLVMIYGRPEEENITQLNIDKNAFRRHYYPTLIATFLFSGFLLTNLAIFGLTQLGLYNQNKEDAKALVTLTVNSTLDDADAVPGDGVCDTNDGAGDGPCTLRAAIEEANTEVDSVVIDFAIPNVNDTTTNLSDSLQGTEGDATGFVQSLGVPAKKTGGVLQTFTERPGAQGLTDLYVLDSTAALSSSNPLNLSDQLASDEGTGNATVTIVSESDDLNQQYIAWLEDGDVDYQMFLYDHASALSASNPLNLSDQLGVGDGTGDASEPTINIDSTGSAFVSWVENGGARGGEDMYLYKGDESISATNPLNLSNELQGGEGTGNARGFSVMNGDEVIAIWAEDEGLKGGEDLYIFKNDDPISATNPLNLSNQLPAGSGESPSGIQYFDVGVSSSGTLFVTWTEYNGARGSSDQFFYRDDQAISSTNPINLSDELDVLQGTSYAANFGLRLLVGSDNEAKVVWQERSTSEADMDIFLYDSGSIISASNPLNLSKQLGVGEGAGDSGIPSDQKVSQHLALDSNNNPHLIWGESTGLRGSYDLYYYNGSQSLSASNPLNLSNQLGVGEGTINVGEIELAMTSADTVYVTWDEYNGARGAKDLYLYDSSISLSAINPLNLSNLLAGGEGTGDAQSSYLSYETPALEIDDQDYVYLAWNEDTGTQGLLDMYYYTNKPISGITYPINLSENLTSTEGLINALAPQIAVNDGIAHVFWQESNGLRGGYDIYHFSSEVVTEHSIIPNTDLPDITKSDVTIDASTQSGADCATSTVKVRLSGENLISNKRGFIVDAENVSIKGFSIVDFAESGGYGIQINPSQSATVLCNIIGLEIDGTTVNPNYTGVMVESTGSVNIGDGTVSGRNIISGNDSYGVGTSTWAYVNIKGNYIGTDKTGLLSKGNLNGILLGTLTTGINVIGGASGLDPDNGCTGDCNLISGNTISGISFSGFEPGDNGDGTDRLNILGNFIGTNVTGTASIPNGSGIQNYYADSVNIGGTDILSRNVISGNSGSGMTIYSYLTQEGQQVKDLHIRNNYIGTNASGTSALSNGSMGIYMVNNMPEAFITGNVISGNLGNGIETLFDYTDVPVDSIVINDNKIGTQADGSGSIGNQDNGIFLLGKGNAYIGDTGEGNIINNNGQNGIKLNDPIPPGPAVPQSSIISSIKDNTIHNNIGSGIVIHNSGSLIQDNYILNNISSSGIEYYWGTSLDIIGNNFTGQGTGILLHSQPLIPGSNAEGANIFQNINTSHPAIDLDYRTSNDVGDSDFGENNLQNYPVLTSAEVYTDTRLFGTFNSEANTYYRIEAFGFSSLPLSEPIVESTIGSTIIQTDGSGNYDFSINPIIIAELLSNDDNITVTATKCNDNLCSDPIETSELSDGVVATILTPTPTLTPLPTDTPEPTATDTPEPTPTDTPIPGPTDTPVPGATNTPIPTATNTPVPTATNTPVPTATNTPIPTATNTPLPTITNTPIPNATNAVVPSTIPTSAVIVPSATSVTPSLTEIPTEVIFTQTPTTNPTVISQSPTPAEVVPTADEKTFFNDFPPTNSFSPPDESVVNHPIVKSVAKSITSKLNELTTNSSPIVPIVEAPLLIAEAIKPLADNFNYYLSLRFIGENVALAGISTTNVLAYVAPAVVTAFSQPRVLFHALAWFWKRKRKHNWGIVLDNSNNAPVAFASIIVTKEGKTIATATTDLQGKYGFVLDKGVYQLYINHSDYVDYLKDIVVRYDAEVLAQDIELTPKLQTDFDTSLGWLYFRFKRFLSKNLFILNTLIFSIGFVYTIFAITNAMTVLNYAILTLYLFQILLMIVFYLFRDKDLGQVLDSQTGEPLAGAIIRIFDNERQLDVAITDIQGRYSIYLEPGEYYLKVNFAGYVFPTANATNVITNKTGEKLFKFEVQESEKLN</sequence>
<dbReference type="InterPro" id="IPR008969">
    <property type="entry name" value="CarboxyPept-like_regulatory"/>
</dbReference>
<comment type="caution">
    <text evidence="5">The sequence shown here is derived from an EMBL/GenBank/DDBJ whole genome shotgun (WGS) entry which is preliminary data.</text>
</comment>
<keyword evidence="1" id="KW-0597">Phosphoprotein</keyword>
<evidence type="ECO:0000256" key="2">
    <source>
        <dbReference type="SAM" id="MobiDB-lite"/>
    </source>
</evidence>
<feature type="region of interest" description="Disordered" evidence="2">
    <location>
        <begin position="1560"/>
        <end position="1637"/>
    </location>
</feature>
<dbReference type="InterPro" id="IPR012334">
    <property type="entry name" value="Pectin_lyas_fold"/>
</dbReference>
<dbReference type="InterPro" id="IPR011006">
    <property type="entry name" value="CheY-like_superfamily"/>
</dbReference>
<dbReference type="InterPro" id="IPR001789">
    <property type="entry name" value="Sig_transdc_resp-reg_receiver"/>
</dbReference>
<feature type="non-terminal residue" evidence="5">
    <location>
        <position position="2077"/>
    </location>
</feature>
<dbReference type="Gene3D" id="2.60.40.1120">
    <property type="entry name" value="Carboxypeptidase-like, regulatory domain"/>
    <property type="match status" value="2"/>
</dbReference>
<organism evidence="5 6">
    <name type="scientific">Candidatus Dojkabacteria bacterium</name>
    <dbReference type="NCBI Taxonomy" id="2099670"/>
    <lineage>
        <taxon>Bacteria</taxon>
        <taxon>Candidatus Dojkabacteria</taxon>
    </lineage>
</organism>
<gene>
    <name evidence="5" type="ORF">KC675_00220</name>
</gene>
<protein>
    <submittedName>
        <fullName evidence="5">Carboxypeptidase regulatory-like domain-containing protein</fullName>
    </submittedName>
</protein>
<evidence type="ECO:0000256" key="3">
    <source>
        <dbReference type="SAM" id="Phobius"/>
    </source>
</evidence>
<dbReference type="SUPFAM" id="SSF52172">
    <property type="entry name" value="CheY-like"/>
    <property type="match status" value="1"/>
</dbReference>
<feature type="transmembrane region" description="Helical" evidence="3">
    <location>
        <begin position="1964"/>
        <end position="1986"/>
    </location>
</feature>
<feature type="compositionally biased region" description="Low complexity" evidence="2">
    <location>
        <begin position="1597"/>
        <end position="1637"/>
    </location>
</feature>
<dbReference type="Gene3D" id="3.40.50.2300">
    <property type="match status" value="1"/>
</dbReference>
<feature type="domain" description="Response regulatory" evidence="4">
    <location>
        <begin position="4"/>
        <end position="122"/>
    </location>
</feature>
<evidence type="ECO:0000313" key="6">
    <source>
        <dbReference type="Proteomes" id="UP000745577"/>
    </source>
</evidence>
<accession>A0A955I809</accession>
<reference evidence="5" key="1">
    <citation type="submission" date="2020-04" db="EMBL/GenBank/DDBJ databases">
        <authorList>
            <person name="Zhang T."/>
        </authorList>
    </citation>
    <scope>NUCLEOTIDE SEQUENCE</scope>
    <source>
        <strain evidence="5">HKST-UBA15</strain>
    </source>
</reference>
<feature type="transmembrane region" description="Helical" evidence="3">
    <location>
        <begin position="1939"/>
        <end position="1958"/>
    </location>
</feature>
<dbReference type="NCBIfam" id="TIGR04214">
    <property type="entry name" value="CSLREA_Nterm"/>
    <property type="match status" value="1"/>
</dbReference>
<dbReference type="PROSITE" id="PS50110">
    <property type="entry name" value="RESPONSE_REGULATORY"/>
    <property type="match status" value="1"/>
</dbReference>
<feature type="compositionally biased region" description="Pro residues" evidence="2">
    <location>
        <begin position="1582"/>
        <end position="1596"/>
    </location>
</feature>